<proteinExistence type="predicted"/>
<accession>A0A5C4RY96</accession>
<keyword evidence="3" id="KW-1185">Reference proteome</keyword>
<dbReference type="PANTHER" id="PTHR15239">
    <property type="entry name" value="NUCLEAR EXPORT MEDIATOR FACTOR NEMF"/>
    <property type="match status" value="1"/>
</dbReference>
<dbReference type="Pfam" id="PF05833">
    <property type="entry name" value="NFACT_N"/>
    <property type="match status" value="1"/>
</dbReference>
<sequence>MHRNYFTLYHAARELDTLLAGGYLFEVFSQEKNEVRISCISQNGAHLQLLVMTGMPELSISLREGLDRKGRNTAPLMTVIEEKEILGVEMDPCDRIISIRLEGGYLLELRLFTAMSNVVLLHNGNDIEAFKKHTGTPATMFRQNILKELEQLALHCTTLQKEDIPRKLPGFDKSLCRELFRRAGASADPAHLHTTFTTLFFELLDPCPAVISEPGERPRFTILQTDNELAEPYQSVLDGLELYSRKVWQTRHVHAATKQLRHTLEKQVHSLDAMQQGMDHEQLIAMADLYEKQGHLLMANLYATTREPEHIMVQDIFSEHTPETVIRLQPGLDLHANAERYFHKATKAREKQRYLTHKAKEHTEKKAIFQRMLTDLESCSTPRELREFRDAYTQELQAVEGSGKNRKGSSPSFRSYQISSRATLYIGRNPKNNDQLTFGFAKPNDIWLHARGAAGSHGILRGSAMQNRSEIEEAASIIAYHSSAKNSELVPVTYTEKKYIRRNRHLPPGQVLIDREKTVLVKPREN</sequence>
<protein>
    <submittedName>
        <fullName evidence="2">DUF814 domain-containing protein</fullName>
    </submittedName>
</protein>
<organism evidence="2 3">
    <name type="scientific">Prosthecochloris vibrioformis</name>
    <name type="common">Chlorobium vibrioforme</name>
    <dbReference type="NCBI Taxonomy" id="1098"/>
    <lineage>
        <taxon>Bacteria</taxon>
        <taxon>Pseudomonadati</taxon>
        <taxon>Chlorobiota</taxon>
        <taxon>Chlorobiia</taxon>
        <taxon>Chlorobiales</taxon>
        <taxon>Chlorobiaceae</taxon>
        <taxon>Prosthecochloris</taxon>
    </lineage>
</organism>
<dbReference type="Proteomes" id="UP000309544">
    <property type="component" value="Unassembled WGS sequence"/>
</dbReference>
<dbReference type="GO" id="GO:0000049">
    <property type="term" value="F:tRNA binding"/>
    <property type="evidence" value="ECO:0007669"/>
    <property type="project" value="TreeGrafter"/>
</dbReference>
<dbReference type="InterPro" id="IPR008532">
    <property type="entry name" value="NFACT_RNA-bd"/>
</dbReference>
<dbReference type="GO" id="GO:0072344">
    <property type="term" value="P:rescue of stalled ribosome"/>
    <property type="evidence" value="ECO:0007669"/>
    <property type="project" value="TreeGrafter"/>
</dbReference>
<feature type="domain" description="NFACT RNA-binding" evidence="1">
    <location>
        <begin position="413"/>
        <end position="513"/>
    </location>
</feature>
<dbReference type="EMBL" id="VDCI01000009">
    <property type="protein sequence ID" value="TNJ35995.1"/>
    <property type="molecule type" value="Genomic_DNA"/>
</dbReference>
<gene>
    <name evidence="2" type="ORF">FGF68_09075</name>
</gene>
<dbReference type="PANTHER" id="PTHR15239:SF6">
    <property type="entry name" value="RIBOSOME QUALITY CONTROL COMPLEX SUBUNIT NEMF"/>
    <property type="match status" value="1"/>
</dbReference>
<dbReference type="Pfam" id="PF05670">
    <property type="entry name" value="NFACT-R_1"/>
    <property type="match status" value="1"/>
</dbReference>
<dbReference type="GO" id="GO:0043023">
    <property type="term" value="F:ribosomal large subunit binding"/>
    <property type="evidence" value="ECO:0007669"/>
    <property type="project" value="TreeGrafter"/>
</dbReference>
<dbReference type="Gene3D" id="2.30.310.10">
    <property type="entry name" value="ibrinogen binding protein from staphylococcus aureus domain"/>
    <property type="match status" value="1"/>
</dbReference>
<dbReference type="InterPro" id="IPR051608">
    <property type="entry name" value="RQC_Subunit_NEMF"/>
</dbReference>
<evidence type="ECO:0000259" key="1">
    <source>
        <dbReference type="Pfam" id="PF05670"/>
    </source>
</evidence>
<reference evidence="2 3" key="1">
    <citation type="submission" date="2019-05" db="EMBL/GenBank/DDBJ databases">
        <title>Draft Whole-Genome sequence of the green sulfur bacterium Prosthecochloris vibrioformis DSM 260.</title>
        <authorList>
            <person name="Meyer T.E."/>
            <person name="Kyndt J.A."/>
        </authorList>
    </citation>
    <scope>NUCLEOTIDE SEQUENCE [LARGE SCALE GENOMIC DNA]</scope>
    <source>
        <strain evidence="2 3">DSM 260</strain>
    </source>
</reference>
<evidence type="ECO:0000313" key="2">
    <source>
        <dbReference type="EMBL" id="TNJ35995.1"/>
    </source>
</evidence>
<evidence type="ECO:0000313" key="3">
    <source>
        <dbReference type="Proteomes" id="UP000309544"/>
    </source>
</evidence>
<comment type="caution">
    <text evidence="2">The sequence shown here is derived from an EMBL/GenBank/DDBJ whole genome shotgun (WGS) entry which is preliminary data.</text>
</comment>
<dbReference type="GO" id="GO:1990112">
    <property type="term" value="C:RQC complex"/>
    <property type="evidence" value="ECO:0007669"/>
    <property type="project" value="TreeGrafter"/>
</dbReference>
<dbReference type="RefSeq" id="WP_139626811.1">
    <property type="nucleotide sequence ID" value="NZ_VDCI01000009.1"/>
</dbReference>
<name>A0A5C4RY96_PROVB</name>
<dbReference type="AlphaFoldDB" id="A0A5C4RY96"/>